<dbReference type="Proteomes" id="UP001163321">
    <property type="component" value="Chromosome 6"/>
</dbReference>
<protein>
    <submittedName>
        <fullName evidence="1">Uncharacterized protein</fullName>
    </submittedName>
</protein>
<sequence>MTLSSRRALRTPCRRHHVAKTIFVCAMSANLLTHQLILLNNFVDYSPRGPENVLEGASAGVGALTHVFGSGVKDVVVKPAQVGTVVFADHLATGDYNNVVGNDDKTGSLIVGNKKLLNSLGFNTRNVHLGSMSVEERLLAIITSPSLASTNSVDDNAISVHVDGATFDDRNSVAITFGDGENVGKVLQEDQVQELASEKLIEEKMQEKSLKSLNGKPPPKMNICMMTTGSWEGSVQQYVVIVLLLQLDGHRVRIATHSAHRNRIVMAGLDFYPLGEKALTADNFLQYLYQRTQDKSRHKSRLLGVAYEKLNHRRESIPDVDELREIIFSLWPACVDVDPSVHGKAFRADAIIAHPYLFGHTIVAKRLGVPLHCMRCNPHSRTQAFPHLLSANMKLYRPYRYAPTNAASYDAHTYLWNPVFLPKPHDWGSEITIVGYVELEEHGLDSADLTTIEQNLQAFVENAAGTPLVYFGFQCDNWDPRRCRTWFPRRCLLGNLTLDLYFKDMRAAMKNLLSSLVARTLSGFFSELTSFMTLHPTKYADLLKKKLQEHKTPVYLINTGWTGGVYGVGKHMKLPFTRKCVGAMLDGSITEASFVKDPLFGFEIPTTLKGVPSEILNPRDTW</sequence>
<reference evidence="1 2" key="1">
    <citation type="journal article" date="2022" name="bioRxiv">
        <title>The genome of the oomycete Peronosclerospora sorghi, a cosmopolitan pathogen of maize and sorghum, is inflated with dispersed pseudogenes.</title>
        <authorList>
            <person name="Fletcher K."/>
            <person name="Martin F."/>
            <person name="Isakeit T."/>
            <person name="Cavanaugh K."/>
            <person name="Magill C."/>
            <person name="Michelmore R."/>
        </authorList>
    </citation>
    <scope>NUCLEOTIDE SEQUENCE [LARGE SCALE GENOMIC DNA]</scope>
    <source>
        <strain evidence="1">P6</strain>
    </source>
</reference>
<evidence type="ECO:0000313" key="1">
    <source>
        <dbReference type="EMBL" id="KAI9909797.1"/>
    </source>
</evidence>
<accession>A0ACC0VU45</accession>
<evidence type="ECO:0000313" key="2">
    <source>
        <dbReference type="Proteomes" id="UP001163321"/>
    </source>
</evidence>
<organism evidence="1 2">
    <name type="scientific">Peronosclerospora sorghi</name>
    <dbReference type="NCBI Taxonomy" id="230839"/>
    <lineage>
        <taxon>Eukaryota</taxon>
        <taxon>Sar</taxon>
        <taxon>Stramenopiles</taxon>
        <taxon>Oomycota</taxon>
        <taxon>Peronosporomycetes</taxon>
        <taxon>Peronosporales</taxon>
        <taxon>Peronosporaceae</taxon>
        <taxon>Peronosclerospora</taxon>
    </lineage>
</organism>
<name>A0ACC0VU45_9STRA</name>
<comment type="caution">
    <text evidence="1">The sequence shown here is derived from an EMBL/GenBank/DDBJ whole genome shotgun (WGS) entry which is preliminary data.</text>
</comment>
<gene>
    <name evidence="1" type="ORF">PsorP6_010585</name>
</gene>
<proteinExistence type="predicted"/>
<keyword evidence="2" id="KW-1185">Reference proteome</keyword>
<dbReference type="EMBL" id="CM047585">
    <property type="protein sequence ID" value="KAI9909797.1"/>
    <property type="molecule type" value="Genomic_DNA"/>
</dbReference>